<feature type="transmembrane region" description="Helical" evidence="8">
    <location>
        <begin position="272"/>
        <end position="293"/>
    </location>
</feature>
<keyword evidence="3" id="KW-0547">Nucleotide-binding</keyword>
<dbReference type="SUPFAM" id="SSF52540">
    <property type="entry name" value="P-loop containing nucleoside triphosphate hydrolases"/>
    <property type="match status" value="1"/>
</dbReference>
<dbReference type="InterPro" id="IPR003593">
    <property type="entry name" value="AAA+_ATPase"/>
</dbReference>
<accession>A0ABW2FX77</accession>
<reference evidence="12" key="1">
    <citation type="journal article" date="2019" name="Int. J. Syst. Evol. Microbiol.">
        <title>The Global Catalogue of Microorganisms (GCM) 10K type strain sequencing project: providing services to taxonomists for standard genome sequencing and annotation.</title>
        <authorList>
            <consortium name="The Broad Institute Genomics Platform"/>
            <consortium name="The Broad Institute Genome Sequencing Center for Infectious Disease"/>
            <person name="Wu L."/>
            <person name="Ma J."/>
        </authorList>
    </citation>
    <scope>NUCLEOTIDE SEQUENCE [LARGE SCALE GENOMIC DNA]</scope>
    <source>
        <strain evidence="12">CGMCC 1.12859</strain>
    </source>
</reference>
<feature type="domain" description="ABC transporter" evidence="9">
    <location>
        <begin position="376"/>
        <end position="600"/>
    </location>
</feature>
<comment type="caution">
    <text evidence="11">The sequence shown here is derived from an EMBL/GenBank/DDBJ whole genome shotgun (WGS) entry which is preliminary data.</text>
</comment>
<comment type="subcellular location">
    <subcellularLocation>
        <location evidence="1">Cell membrane</location>
        <topology evidence="1">Multi-pass membrane protein</topology>
    </subcellularLocation>
</comment>
<dbReference type="Pfam" id="PF00005">
    <property type="entry name" value="ABC_tran"/>
    <property type="match status" value="1"/>
</dbReference>
<proteinExistence type="predicted"/>
<evidence type="ECO:0000256" key="5">
    <source>
        <dbReference type="ARBA" id="ARBA00022989"/>
    </source>
</evidence>
<feature type="compositionally biased region" description="Low complexity" evidence="7">
    <location>
        <begin position="7"/>
        <end position="23"/>
    </location>
</feature>
<organism evidence="11 12">
    <name type="scientific">Kitasatospora paranensis</name>
    <dbReference type="NCBI Taxonomy" id="258053"/>
    <lineage>
        <taxon>Bacteria</taxon>
        <taxon>Bacillati</taxon>
        <taxon>Actinomycetota</taxon>
        <taxon>Actinomycetes</taxon>
        <taxon>Kitasatosporales</taxon>
        <taxon>Streptomycetaceae</taxon>
        <taxon>Kitasatospora</taxon>
    </lineage>
</organism>
<evidence type="ECO:0000256" key="3">
    <source>
        <dbReference type="ARBA" id="ARBA00022741"/>
    </source>
</evidence>
<dbReference type="GO" id="GO:0005524">
    <property type="term" value="F:ATP binding"/>
    <property type="evidence" value="ECO:0007669"/>
    <property type="project" value="UniProtKB-KW"/>
</dbReference>
<dbReference type="PANTHER" id="PTHR24221:SF654">
    <property type="entry name" value="ATP-BINDING CASSETTE SUB-FAMILY B MEMBER 6"/>
    <property type="match status" value="1"/>
</dbReference>
<dbReference type="CDD" id="cd03228">
    <property type="entry name" value="ABCC_MRP_Like"/>
    <property type="match status" value="1"/>
</dbReference>
<evidence type="ECO:0000256" key="7">
    <source>
        <dbReference type="SAM" id="MobiDB-lite"/>
    </source>
</evidence>
<name>A0ABW2FX77_9ACTN</name>
<dbReference type="EMBL" id="JBHTAJ010000022">
    <property type="protein sequence ID" value="MFC7180689.1"/>
    <property type="molecule type" value="Genomic_DNA"/>
</dbReference>
<dbReference type="InterPro" id="IPR039421">
    <property type="entry name" value="Type_1_exporter"/>
</dbReference>
<evidence type="ECO:0000256" key="8">
    <source>
        <dbReference type="SAM" id="Phobius"/>
    </source>
</evidence>
<keyword evidence="5 8" id="KW-1133">Transmembrane helix</keyword>
<feature type="region of interest" description="Disordered" evidence="7">
    <location>
        <begin position="1"/>
        <end position="33"/>
    </location>
</feature>
<evidence type="ECO:0000259" key="9">
    <source>
        <dbReference type="PROSITE" id="PS50893"/>
    </source>
</evidence>
<dbReference type="SUPFAM" id="SSF90123">
    <property type="entry name" value="ABC transporter transmembrane region"/>
    <property type="match status" value="1"/>
</dbReference>
<dbReference type="InterPro" id="IPR011527">
    <property type="entry name" value="ABC1_TM_dom"/>
</dbReference>
<evidence type="ECO:0000256" key="1">
    <source>
        <dbReference type="ARBA" id="ARBA00004651"/>
    </source>
</evidence>
<dbReference type="InterPro" id="IPR003439">
    <property type="entry name" value="ABC_transporter-like_ATP-bd"/>
</dbReference>
<dbReference type="Gene3D" id="1.20.1560.10">
    <property type="entry name" value="ABC transporter type 1, transmembrane domain"/>
    <property type="match status" value="1"/>
</dbReference>
<dbReference type="Pfam" id="PF00664">
    <property type="entry name" value="ABC_membrane"/>
    <property type="match status" value="1"/>
</dbReference>
<dbReference type="PROSITE" id="PS50929">
    <property type="entry name" value="ABC_TM1F"/>
    <property type="match status" value="1"/>
</dbReference>
<feature type="transmembrane region" description="Helical" evidence="8">
    <location>
        <begin position="190"/>
        <end position="207"/>
    </location>
</feature>
<dbReference type="InterPro" id="IPR027417">
    <property type="entry name" value="P-loop_NTPase"/>
</dbReference>
<evidence type="ECO:0000313" key="12">
    <source>
        <dbReference type="Proteomes" id="UP001596435"/>
    </source>
</evidence>
<evidence type="ECO:0000313" key="11">
    <source>
        <dbReference type="EMBL" id="MFC7180689.1"/>
    </source>
</evidence>
<evidence type="ECO:0000256" key="2">
    <source>
        <dbReference type="ARBA" id="ARBA00022692"/>
    </source>
</evidence>
<gene>
    <name evidence="11" type="ORF">ACFQMG_14115</name>
</gene>
<dbReference type="PANTHER" id="PTHR24221">
    <property type="entry name" value="ATP-BINDING CASSETTE SUB-FAMILY B"/>
    <property type="match status" value="1"/>
</dbReference>
<sequence length="603" mass="63256">MHSRPLTGAAPEPADPEPAAAAPRPRRTPRLGLTPTAATLLTDGLHGSRRALLRIAALSAVEAAPALASGWVTAAALDHGFLAHRPGTGLAWLGILALLYLVRACAERAMFDSLAAVVEPLRDHLTRRVVHNTLRQATELGRDPGTASVSRLSSQIDATRGLLASLLRTARPLAATLLAALVGLAGLDPLLALLVLVPLTAALALFARSMRRLTALRRDTLLASEEVAHQIGAVLGAARDITSLGAEEHAAALVQAESDRARRALLRVGRAVTLRIPVVLLGGYVPLLGLLLLGPHLVDGRTITVGALIGAALYVAQSVVPALQLLTGTVGGYWSQLGVLLHRLGEVAPQRSAPARREPPRTSPDGCAEPSPTPDLTVDRLCFAYGVGAAPVLRDLSLTVPYGDHLVITGASGIGKSTLASLLAGLHEPTRGEVAFAGRRVTALPQHTRTRLVVLVPQEAYVFPGTVRDNLRYLAPLADDAAVVHAARCVGLHPLLTRLGGLDAQVGDPADLSSGERQLLALVRTYLSPAPVVILDEATAHLDPVAEERAERAFRARPGTLIVIAHRAGSAARARRILHLDGDTHRLTTRELPPALARAAAPS</sequence>
<dbReference type="RefSeq" id="WP_380231190.1">
    <property type="nucleotide sequence ID" value="NZ_JBHSVH010000002.1"/>
</dbReference>
<dbReference type="Proteomes" id="UP001596435">
    <property type="component" value="Unassembled WGS sequence"/>
</dbReference>
<feature type="domain" description="ABC transmembrane type-1" evidence="10">
    <location>
        <begin position="55"/>
        <end position="325"/>
    </location>
</feature>
<dbReference type="PROSITE" id="PS50893">
    <property type="entry name" value="ABC_TRANSPORTER_2"/>
    <property type="match status" value="1"/>
</dbReference>
<keyword evidence="4 11" id="KW-0067">ATP-binding</keyword>
<feature type="region of interest" description="Disordered" evidence="7">
    <location>
        <begin position="350"/>
        <end position="373"/>
    </location>
</feature>
<dbReference type="SMART" id="SM00382">
    <property type="entry name" value="AAA"/>
    <property type="match status" value="1"/>
</dbReference>
<dbReference type="InterPro" id="IPR017871">
    <property type="entry name" value="ABC_transporter-like_CS"/>
</dbReference>
<protein>
    <submittedName>
        <fullName evidence="11">ATP-binding cassette domain-containing protein</fullName>
    </submittedName>
</protein>
<dbReference type="Gene3D" id="3.40.50.300">
    <property type="entry name" value="P-loop containing nucleotide triphosphate hydrolases"/>
    <property type="match status" value="1"/>
</dbReference>
<keyword evidence="12" id="KW-1185">Reference proteome</keyword>
<dbReference type="InterPro" id="IPR036640">
    <property type="entry name" value="ABC1_TM_sf"/>
</dbReference>
<keyword evidence="2 8" id="KW-0812">Transmembrane</keyword>
<keyword evidence="6 8" id="KW-0472">Membrane</keyword>
<evidence type="ECO:0000256" key="4">
    <source>
        <dbReference type="ARBA" id="ARBA00022840"/>
    </source>
</evidence>
<dbReference type="PROSITE" id="PS00211">
    <property type="entry name" value="ABC_TRANSPORTER_1"/>
    <property type="match status" value="1"/>
</dbReference>
<evidence type="ECO:0000259" key="10">
    <source>
        <dbReference type="PROSITE" id="PS50929"/>
    </source>
</evidence>
<evidence type="ECO:0000256" key="6">
    <source>
        <dbReference type="ARBA" id="ARBA00023136"/>
    </source>
</evidence>